<accession>A0ABR4BHY0</accession>
<dbReference type="PANTHER" id="PTHR24361">
    <property type="entry name" value="MITOGEN-ACTIVATED KINASE KINASE KINASE"/>
    <property type="match status" value="1"/>
</dbReference>
<dbReference type="Gene3D" id="3.30.200.20">
    <property type="entry name" value="Phosphorylase Kinase, domain 1"/>
    <property type="match status" value="1"/>
</dbReference>
<feature type="compositionally biased region" description="Polar residues" evidence="1">
    <location>
        <begin position="714"/>
        <end position="732"/>
    </location>
</feature>
<feature type="domain" description="Protein kinase" evidence="2">
    <location>
        <begin position="339"/>
        <end position="679"/>
    </location>
</feature>
<evidence type="ECO:0000259" key="2">
    <source>
        <dbReference type="PROSITE" id="PS50011"/>
    </source>
</evidence>
<comment type="caution">
    <text evidence="3">The sequence shown here is derived from an EMBL/GenBank/DDBJ whole genome shotgun (WGS) entry which is preliminary data.</text>
</comment>
<dbReference type="InterPro" id="IPR008271">
    <property type="entry name" value="Ser/Thr_kinase_AS"/>
</dbReference>
<dbReference type="PROSITE" id="PS00108">
    <property type="entry name" value="PROTEIN_KINASE_ST"/>
    <property type="match status" value="1"/>
</dbReference>
<dbReference type="InterPro" id="IPR000719">
    <property type="entry name" value="Prot_kinase_dom"/>
</dbReference>
<evidence type="ECO:0000313" key="4">
    <source>
        <dbReference type="Proteomes" id="UP001590951"/>
    </source>
</evidence>
<dbReference type="SUPFAM" id="SSF56112">
    <property type="entry name" value="Protein kinase-like (PK-like)"/>
    <property type="match status" value="1"/>
</dbReference>
<dbReference type="PROSITE" id="PS50011">
    <property type="entry name" value="PROTEIN_KINASE_DOM"/>
    <property type="match status" value="1"/>
</dbReference>
<dbReference type="InterPro" id="IPR011009">
    <property type="entry name" value="Kinase-like_dom_sf"/>
</dbReference>
<reference evidence="3 4" key="1">
    <citation type="submission" date="2024-09" db="EMBL/GenBank/DDBJ databases">
        <title>Rethinking Asexuality: The Enigmatic Case of Functional Sexual Genes in Lepraria (Stereocaulaceae).</title>
        <authorList>
            <person name="Doellman M."/>
            <person name="Sun Y."/>
            <person name="Barcenas-Pena A."/>
            <person name="Lumbsch H.T."/>
            <person name="Grewe F."/>
        </authorList>
    </citation>
    <scope>NUCLEOTIDE SEQUENCE [LARGE SCALE GENOMIC DNA]</scope>
    <source>
        <strain evidence="3 4">Grewe 0041</strain>
    </source>
</reference>
<evidence type="ECO:0000256" key="1">
    <source>
        <dbReference type="SAM" id="MobiDB-lite"/>
    </source>
</evidence>
<dbReference type="EMBL" id="JBHFEH010000005">
    <property type="protein sequence ID" value="KAL2057425.1"/>
    <property type="molecule type" value="Genomic_DNA"/>
</dbReference>
<evidence type="ECO:0000313" key="3">
    <source>
        <dbReference type="EMBL" id="KAL2057425.1"/>
    </source>
</evidence>
<dbReference type="SMART" id="SM00220">
    <property type="entry name" value="S_TKc"/>
    <property type="match status" value="1"/>
</dbReference>
<dbReference type="Proteomes" id="UP001590951">
    <property type="component" value="Unassembled WGS sequence"/>
</dbReference>
<feature type="region of interest" description="Disordered" evidence="1">
    <location>
        <begin position="691"/>
        <end position="740"/>
    </location>
</feature>
<organism evidence="3 4">
    <name type="scientific">Lepraria finkii</name>
    <dbReference type="NCBI Taxonomy" id="1340010"/>
    <lineage>
        <taxon>Eukaryota</taxon>
        <taxon>Fungi</taxon>
        <taxon>Dikarya</taxon>
        <taxon>Ascomycota</taxon>
        <taxon>Pezizomycotina</taxon>
        <taxon>Lecanoromycetes</taxon>
        <taxon>OSLEUM clade</taxon>
        <taxon>Lecanoromycetidae</taxon>
        <taxon>Lecanorales</taxon>
        <taxon>Lecanorineae</taxon>
        <taxon>Stereocaulaceae</taxon>
        <taxon>Lepraria</taxon>
    </lineage>
</organism>
<name>A0ABR4BHY0_9LECA</name>
<dbReference type="InterPro" id="IPR053235">
    <property type="entry name" value="Ser_Thr_kinase"/>
</dbReference>
<feature type="compositionally biased region" description="Polar residues" evidence="1">
    <location>
        <begin position="696"/>
        <end position="705"/>
    </location>
</feature>
<proteinExistence type="predicted"/>
<protein>
    <recommendedName>
        <fullName evidence="2">Protein kinase domain-containing protein</fullName>
    </recommendedName>
</protein>
<dbReference type="Pfam" id="PF00069">
    <property type="entry name" value="Pkinase"/>
    <property type="match status" value="1"/>
</dbReference>
<gene>
    <name evidence="3" type="ORF">ABVK25_002478</name>
</gene>
<dbReference type="CDD" id="cd00180">
    <property type="entry name" value="PKc"/>
    <property type="match status" value="1"/>
</dbReference>
<keyword evidence="4" id="KW-1185">Reference proteome</keyword>
<dbReference type="Gene3D" id="1.10.510.10">
    <property type="entry name" value="Transferase(Phosphotransferase) domain 1"/>
    <property type="match status" value="1"/>
</dbReference>
<sequence>MDGPRQPMPLRERADECITQLQELKKKAESARRFHRTSPTPDLLTGVERDVNDSLRFLQAWITQFTKGKQTGNSQIIGTVGELFRSLEQSIDDAYDALSSRLRHRRLWLVGFILHKRKRFERLLSRALQDVNDTIGKLHAQLKVLLIDSSKQVDRQTKKKDVLEGTSQAFKAFSEFFNSQTTQDRQGYRTSALQLLWEHFPRWTDLEGKVGSTEDPGDGLVYDNEQVAKATSILKDLHQAWLNVKELSPCPPPKSLPEMGKICLILTGMKQQQLLEDFLDSDIVDEDLGHLGREQVQKILKGQHVDYAATFVTEQYRAVPRKWEDGDHLVVEDEEPLPLVFEYPYREGYYGIVNRVRDPFSGKLYARKQQIIADEEKHTAAARKHLEDETERLKNLRHKHVIQLVKSYQRGRAYGILLRPAATSDLERLLVRNHDDRFYADAGCKDSVWLRPIFLKAFGCLSQGLAYIHGRDIRHKDVKPANILYEKAMKNNDGARFIWADFGLAYDFSATGYSKTKSNKVYSKRYAAPEVVAASMKLAKQDRKSSVFSSLDRIVENGIDPATDIELDDQTVEDLPGSHGRKTDIFSLGCVFLELLAGLVHEKLPLDMRDRQESKDDPMFSNHIAELNSWAQRRQQLDKKGELTPLFKITMEMISVKPDDRPAVDVVVCKIADAGKDHFCETCWKDLPVKDRSRASKSPAQSRQAPASGIARSPTGSFLQRVNSAKPQSTRPQLKRLLSR</sequence>